<name>A0A4C1YBT2_EUMVA</name>
<organism evidence="1 2">
    <name type="scientific">Eumeta variegata</name>
    <name type="common">Bagworm moth</name>
    <name type="synonym">Eumeta japonica</name>
    <dbReference type="NCBI Taxonomy" id="151549"/>
    <lineage>
        <taxon>Eukaryota</taxon>
        <taxon>Metazoa</taxon>
        <taxon>Ecdysozoa</taxon>
        <taxon>Arthropoda</taxon>
        <taxon>Hexapoda</taxon>
        <taxon>Insecta</taxon>
        <taxon>Pterygota</taxon>
        <taxon>Neoptera</taxon>
        <taxon>Endopterygota</taxon>
        <taxon>Lepidoptera</taxon>
        <taxon>Glossata</taxon>
        <taxon>Ditrysia</taxon>
        <taxon>Tineoidea</taxon>
        <taxon>Psychidae</taxon>
        <taxon>Oiketicinae</taxon>
        <taxon>Eumeta</taxon>
    </lineage>
</organism>
<dbReference type="EMBL" id="BGZK01001173">
    <property type="protein sequence ID" value="GBP73458.1"/>
    <property type="molecule type" value="Genomic_DNA"/>
</dbReference>
<evidence type="ECO:0000313" key="1">
    <source>
        <dbReference type="EMBL" id="GBP73458.1"/>
    </source>
</evidence>
<dbReference type="Proteomes" id="UP000299102">
    <property type="component" value="Unassembled WGS sequence"/>
</dbReference>
<evidence type="ECO:0000313" key="2">
    <source>
        <dbReference type="Proteomes" id="UP000299102"/>
    </source>
</evidence>
<reference evidence="1 2" key="1">
    <citation type="journal article" date="2019" name="Commun. Biol.">
        <title>The bagworm genome reveals a unique fibroin gene that provides high tensile strength.</title>
        <authorList>
            <person name="Kono N."/>
            <person name="Nakamura H."/>
            <person name="Ohtoshi R."/>
            <person name="Tomita M."/>
            <person name="Numata K."/>
            <person name="Arakawa K."/>
        </authorList>
    </citation>
    <scope>NUCLEOTIDE SEQUENCE [LARGE SCALE GENOMIC DNA]</scope>
</reference>
<gene>
    <name evidence="1" type="ORF">EVAR_56937_1</name>
</gene>
<dbReference type="AlphaFoldDB" id="A0A4C1YBT2"/>
<comment type="caution">
    <text evidence="1">The sequence shown here is derived from an EMBL/GenBank/DDBJ whole genome shotgun (WGS) entry which is preliminary data.</text>
</comment>
<protein>
    <submittedName>
        <fullName evidence="1">Uncharacterized protein</fullName>
    </submittedName>
</protein>
<sequence>MPQRRRFVIALRLRALSGPRDAPDDHDLTDAKASGAISRGARTCRARRWLRFSSTFGHKRQAPVECWIELPAHLLMSDRGPTSACRALH</sequence>
<proteinExistence type="predicted"/>
<accession>A0A4C1YBT2</accession>
<keyword evidence="2" id="KW-1185">Reference proteome</keyword>